<sequence>MIIHYVTEATNSTEFAPVHDTSTRALPAPMIYGTFNLMDALTEPAPSTSQACPNLCPSEKPIRKKVPKEEQVLIAFSSASSSSESVPHVKNKTLEKEVQCKMVEDMNKSPAKINGEVKILHQIDNLQFLVFLSLQTWVPCWSFAC</sequence>
<dbReference type="AlphaFoldDB" id="A0AAV1LNW1"/>
<organism evidence="1 2">
    <name type="scientific">Parnassius mnemosyne</name>
    <name type="common">clouded apollo</name>
    <dbReference type="NCBI Taxonomy" id="213953"/>
    <lineage>
        <taxon>Eukaryota</taxon>
        <taxon>Metazoa</taxon>
        <taxon>Ecdysozoa</taxon>
        <taxon>Arthropoda</taxon>
        <taxon>Hexapoda</taxon>
        <taxon>Insecta</taxon>
        <taxon>Pterygota</taxon>
        <taxon>Neoptera</taxon>
        <taxon>Endopterygota</taxon>
        <taxon>Lepidoptera</taxon>
        <taxon>Glossata</taxon>
        <taxon>Ditrysia</taxon>
        <taxon>Papilionoidea</taxon>
        <taxon>Papilionidae</taxon>
        <taxon>Parnassiinae</taxon>
        <taxon>Parnassini</taxon>
        <taxon>Parnassius</taxon>
        <taxon>Driopa</taxon>
    </lineage>
</organism>
<comment type="caution">
    <text evidence="1">The sequence shown here is derived from an EMBL/GenBank/DDBJ whole genome shotgun (WGS) entry which is preliminary data.</text>
</comment>
<gene>
    <name evidence="1" type="ORF">PARMNEM_LOCUS15312</name>
</gene>
<dbReference type="Proteomes" id="UP001314205">
    <property type="component" value="Unassembled WGS sequence"/>
</dbReference>
<name>A0AAV1LNW1_9NEOP</name>
<reference evidence="1 2" key="1">
    <citation type="submission" date="2023-11" db="EMBL/GenBank/DDBJ databases">
        <authorList>
            <person name="Hedman E."/>
            <person name="Englund M."/>
            <person name="Stromberg M."/>
            <person name="Nyberg Akerstrom W."/>
            <person name="Nylinder S."/>
            <person name="Jareborg N."/>
            <person name="Kallberg Y."/>
            <person name="Kronander E."/>
        </authorList>
    </citation>
    <scope>NUCLEOTIDE SEQUENCE [LARGE SCALE GENOMIC DNA]</scope>
</reference>
<accession>A0AAV1LNW1</accession>
<keyword evidence="2" id="KW-1185">Reference proteome</keyword>
<evidence type="ECO:0000313" key="2">
    <source>
        <dbReference type="Proteomes" id="UP001314205"/>
    </source>
</evidence>
<evidence type="ECO:0000313" key="1">
    <source>
        <dbReference type="EMBL" id="CAK1595894.1"/>
    </source>
</evidence>
<protein>
    <submittedName>
        <fullName evidence="1">Uncharacterized protein</fullName>
    </submittedName>
</protein>
<proteinExistence type="predicted"/>
<dbReference type="EMBL" id="CAVLGL010000093">
    <property type="protein sequence ID" value="CAK1595894.1"/>
    <property type="molecule type" value="Genomic_DNA"/>
</dbReference>